<name>A0A1G5SJ60_9PROT</name>
<dbReference type="OrthoDB" id="5365332at2"/>
<dbReference type="Pfam" id="PF12762">
    <property type="entry name" value="DDE_Tnp_IS1595"/>
    <property type="match status" value="1"/>
</dbReference>
<protein>
    <recommendedName>
        <fullName evidence="1">ISXO2-like transposase domain-containing protein</fullName>
    </recommendedName>
</protein>
<dbReference type="AlphaFoldDB" id="A0A1G5SJ60"/>
<dbReference type="Proteomes" id="UP000198729">
    <property type="component" value="Unassembled WGS sequence"/>
</dbReference>
<organism evidence="2 3">
    <name type="scientific">Nitrosomonas mobilis</name>
    <dbReference type="NCBI Taxonomy" id="51642"/>
    <lineage>
        <taxon>Bacteria</taxon>
        <taxon>Pseudomonadati</taxon>
        <taxon>Pseudomonadota</taxon>
        <taxon>Betaproteobacteria</taxon>
        <taxon>Nitrosomonadales</taxon>
        <taxon>Nitrosomonadaceae</taxon>
        <taxon>Nitrosomonas</taxon>
    </lineage>
</organism>
<dbReference type="STRING" id="51642.NSMM_960003"/>
<evidence type="ECO:0000259" key="1">
    <source>
        <dbReference type="Pfam" id="PF12762"/>
    </source>
</evidence>
<evidence type="ECO:0000313" key="2">
    <source>
        <dbReference type="EMBL" id="SCZ87178.1"/>
    </source>
</evidence>
<reference evidence="2 3" key="1">
    <citation type="submission" date="2016-10" db="EMBL/GenBank/DDBJ databases">
        <authorList>
            <person name="de Groot N.N."/>
        </authorList>
    </citation>
    <scope>NUCLEOTIDE SEQUENCE [LARGE SCALE GENOMIC DNA]</scope>
    <source>
        <strain evidence="2">1</strain>
    </source>
</reference>
<gene>
    <name evidence="2" type="ORF">NSMM_960003</name>
</gene>
<sequence length="108" mass="12140">MLLREEERRLDGRVEVDDAYLGGARSEKCGRGAASKTPFVATIQTNSEGKPLYIRLTPIADFTYEALKQWSAECLSSTLWEVANLLCSMPSFDCCAPPQRQNLFRSVY</sequence>
<evidence type="ECO:0000313" key="3">
    <source>
        <dbReference type="Proteomes" id="UP000198729"/>
    </source>
</evidence>
<dbReference type="EMBL" id="FMWO01000109">
    <property type="protein sequence ID" value="SCZ87178.1"/>
    <property type="molecule type" value="Genomic_DNA"/>
</dbReference>
<keyword evidence="3" id="KW-1185">Reference proteome</keyword>
<proteinExistence type="predicted"/>
<feature type="domain" description="ISXO2-like transposase" evidence="1">
    <location>
        <begin position="9"/>
        <end position="76"/>
    </location>
</feature>
<accession>A0A1G5SJ60</accession>
<dbReference type="InterPro" id="IPR024445">
    <property type="entry name" value="Tnp_ISXO2-like"/>
</dbReference>